<evidence type="ECO:0000313" key="1">
    <source>
        <dbReference type="EMBL" id="BDB98019.1"/>
    </source>
</evidence>
<organism evidence="1 2">
    <name type="scientific">Saccharolobus caldissimus</name>
    <dbReference type="NCBI Taxonomy" id="1702097"/>
    <lineage>
        <taxon>Archaea</taxon>
        <taxon>Thermoproteota</taxon>
        <taxon>Thermoprotei</taxon>
        <taxon>Sulfolobales</taxon>
        <taxon>Sulfolobaceae</taxon>
        <taxon>Saccharolobus</taxon>
    </lineage>
</organism>
<dbReference type="GeneID" id="68865781"/>
<proteinExistence type="predicted"/>
<evidence type="ECO:0000313" key="2">
    <source>
        <dbReference type="Proteomes" id="UP001319921"/>
    </source>
</evidence>
<name>A0AAQ4CQD8_9CREN</name>
<dbReference type="KEGG" id="scas:SACC_10360"/>
<dbReference type="RefSeq" id="WP_229571970.1">
    <property type="nucleotide sequence ID" value="NZ_AP025226.1"/>
</dbReference>
<sequence>MYLIATRAGLFKLTDEENLEKLPYNFNVSDVIINNERFYVCSSEYGVIIDDKKILEEGCWRLWKYNNTIYAFIEGPKIYEIKEDNSANLVLDLTQEAEKMGWEFPYGPPHITDVTLFKGLVVATVEEGNLLVGDSIKNLKPINFFADMHNLLSKEDNLLIATASGIFTTNDLNKFEKRIGGYAHGIEEIGKFLVAHVMSDEPLIISRDKGFSWEKVNLRLPRPTFGETAIAKKNDGRIIYSTTAIYEVDIIEKRARELVKEIPTTNRVIRI</sequence>
<dbReference type="EMBL" id="AP025226">
    <property type="protein sequence ID" value="BDB98019.1"/>
    <property type="molecule type" value="Genomic_DNA"/>
</dbReference>
<reference evidence="1 2" key="1">
    <citation type="journal article" date="2022" name="Microbiol. Resour. Announc.">
        <title>Complete Genome Sequence of the Hyperthermophilic and Acidophilic Archaeon Saccharolobus caldissimus Strain HS-3T.</title>
        <authorList>
            <person name="Sakai H.D."/>
            <person name="Kurosawa N."/>
        </authorList>
    </citation>
    <scope>NUCLEOTIDE SEQUENCE [LARGE SCALE GENOMIC DNA]</scope>
    <source>
        <strain evidence="1 2">JCM32116</strain>
    </source>
</reference>
<keyword evidence="2" id="KW-1185">Reference proteome</keyword>
<gene>
    <name evidence="1" type="ORF">SACC_10360</name>
</gene>
<dbReference type="AlphaFoldDB" id="A0AAQ4CQD8"/>
<accession>A0AAQ4CQD8</accession>
<protein>
    <submittedName>
        <fullName evidence="1">Uncharacterized protein</fullName>
    </submittedName>
</protein>
<dbReference type="Proteomes" id="UP001319921">
    <property type="component" value="Chromosome"/>
</dbReference>